<keyword evidence="1" id="KW-0732">Signal</keyword>
<evidence type="ECO:0000313" key="3">
    <source>
        <dbReference type="Proteomes" id="UP000574390"/>
    </source>
</evidence>
<organism evidence="2 3">
    <name type="scientific">Perkinsus olseni</name>
    <name type="common">Perkinsus atlanticus</name>
    <dbReference type="NCBI Taxonomy" id="32597"/>
    <lineage>
        <taxon>Eukaryota</taxon>
        <taxon>Sar</taxon>
        <taxon>Alveolata</taxon>
        <taxon>Perkinsozoa</taxon>
        <taxon>Perkinsea</taxon>
        <taxon>Perkinsida</taxon>
        <taxon>Perkinsidae</taxon>
        <taxon>Perkinsus</taxon>
    </lineage>
</organism>
<sequence>MSNKQFIVGVSIIAIALISSNLPVGDAIGAAASHDGYPSLSGHSYVLPDMNNRAAVCTLGNTTLKGREVSALEIYLEENLISTGKVRCPETENRPSFEIGYSFSRIWWYNVNHRSIPLSYDFVNVFTPWWKYIRTQDPVAAIKWNAKDAIDRLYSNLPKADKITGQMCADGLATLQKIFPTYHDLCTKYYNIAEEAKRAGGKGVKTRLR</sequence>
<name>A0A7J6PS68_PEROL</name>
<protein>
    <submittedName>
        <fullName evidence="2">Uncharacterized protein</fullName>
    </submittedName>
</protein>
<gene>
    <name evidence="2" type="ORF">FOZ62_006913</name>
</gene>
<dbReference type="AlphaFoldDB" id="A0A7J6PS68"/>
<proteinExistence type="predicted"/>
<feature type="chain" id="PRO_5029725316" evidence="1">
    <location>
        <begin position="28"/>
        <end position="209"/>
    </location>
</feature>
<evidence type="ECO:0000313" key="2">
    <source>
        <dbReference type="EMBL" id="KAF4698873.1"/>
    </source>
</evidence>
<evidence type="ECO:0000256" key="1">
    <source>
        <dbReference type="SAM" id="SignalP"/>
    </source>
</evidence>
<dbReference type="EMBL" id="JABANM010034902">
    <property type="protein sequence ID" value="KAF4698873.1"/>
    <property type="molecule type" value="Genomic_DNA"/>
</dbReference>
<dbReference type="Proteomes" id="UP000574390">
    <property type="component" value="Unassembled WGS sequence"/>
</dbReference>
<comment type="caution">
    <text evidence="2">The sequence shown here is derived from an EMBL/GenBank/DDBJ whole genome shotgun (WGS) entry which is preliminary data.</text>
</comment>
<accession>A0A7J6PS68</accession>
<reference evidence="2 3" key="1">
    <citation type="submission" date="2020-04" db="EMBL/GenBank/DDBJ databases">
        <title>Perkinsus olseni comparative genomics.</title>
        <authorList>
            <person name="Bogema D.R."/>
        </authorList>
    </citation>
    <scope>NUCLEOTIDE SEQUENCE [LARGE SCALE GENOMIC DNA]</scope>
    <source>
        <strain evidence="2">ATCC PRA-205</strain>
    </source>
</reference>
<feature type="signal peptide" evidence="1">
    <location>
        <begin position="1"/>
        <end position="27"/>
    </location>
</feature>